<dbReference type="PANTHER" id="PTHR42841">
    <property type="entry name" value="AMINE OXIDASE"/>
    <property type="match status" value="1"/>
</dbReference>
<dbReference type="Proteomes" id="UP000321155">
    <property type="component" value="Unassembled WGS sequence"/>
</dbReference>
<dbReference type="InterPro" id="IPR036188">
    <property type="entry name" value="FAD/NAD-bd_sf"/>
</dbReference>
<proteinExistence type="predicted"/>
<dbReference type="InterPro" id="IPR002937">
    <property type="entry name" value="Amino_oxidase"/>
</dbReference>
<feature type="domain" description="Amine oxidase" evidence="1">
    <location>
        <begin position="12"/>
        <end position="407"/>
    </location>
</feature>
<dbReference type="EMBL" id="BJZR01000009">
    <property type="protein sequence ID" value="GEO91273.1"/>
    <property type="molecule type" value="Genomic_DNA"/>
</dbReference>
<evidence type="ECO:0000259" key="1">
    <source>
        <dbReference type="Pfam" id="PF01593"/>
    </source>
</evidence>
<dbReference type="KEGG" id="kfv:AS188_05080"/>
<dbReference type="GO" id="GO:0016491">
    <property type="term" value="F:oxidoreductase activity"/>
    <property type="evidence" value="ECO:0007669"/>
    <property type="project" value="InterPro"/>
</dbReference>
<evidence type="ECO:0000313" key="3">
    <source>
        <dbReference type="EMBL" id="GEO91273.1"/>
    </source>
</evidence>
<dbReference type="PRINTS" id="PR00419">
    <property type="entry name" value="ADXRDTASE"/>
</dbReference>
<organism evidence="2 4">
    <name type="scientific">Kocuria flava</name>
    <dbReference type="NCBI Taxonomy" id="446860"/>
    <lineage>
        <taxon>Bacteria</taxon>
        <taxon>Bacillati</taxon>
        <taxon>Actinomycetota</taxon>
        <taxon>Actinomycetes</taxon>
        <taxon>Micrococcales</taxon>
        <taxon>Micrococcaceae</taxon>
        <taxon>Kocuria</taxon>
    </lineage>
</organism>
<dbReference type="Pfam" id="PF01593">
    <property type="entry name" value="Amino_oxidase"/>
    <property type="match status" value="1"/>
</dbReference>
<dbReference type="SUPFAM" id="SSF51905">
    <property type="entry name" value="FAD/NAD(P)-binding domain"/>
    <property type="match status" value="1"/>
</dbReference>
<keyword evidence="5" id="KW-1185">Reference proteome</keyword>
<reference evidence="2 4" key="1">
    <citation type="submission" date="2015-11" db="EMBL/GenBank/DDBJ databases">
        <title>Complete Genome Sequence of Kocuria flava strain HO-9041.</title>
        <authorList>
            <person name="Zhou M."/>
            <person name="Dai J."/>
        </authorList>
    </citation>
    <scope>NUCLEOTIDE SEQUENCE [LARGE SCALE GENOMIC DNA]</scope>
    <source>
        <strain evidence="2 4">HO-9041</strain>
    </source>
</reference>
<evidence type="ECO:0000313" key="5">
    <source>
        <dbReference type="Proteomes" id="UP000321155"/>
    </source>
</evidence>
<dbReference type="AlphaFoldDB" id="A0A0U3HV14"/>
<dbReference type="EMBL" id="CP013254">
    <property type="protein sequence ID" value="ALU39231.1"/>
    <property type="molecule type" value="Genomic_DNA"/>
</dbReference>
<dbReference type="OrthoDB" id="9767561at2"/>
<reference evidence="3 5" key="2">
    <citation type="submission" date="2019-07" db="EMBL/GenBank/DDBJ databases">
        <title>Whole genome shotgun sequence of Kocuria flava NBRC 107626.</title>
        <authorList>
            <person name="Hosoyama A."/>
            <person name="Uohara A."/>
            <person name="Ohji S."/>
            <person name="Ichikawa N."/>
        </authorList>
    </citation>
    <scope>NUCLEOTIDE SEQUENCE [LARGE SCALE GENOMIC DNA]</scope>
    <source>
        <strain evidence="3 5">NBRC 107626</strain>
    </source>
</reference>
<dbReference type="Gene3D" id="3.50.50.60">
    <property type="entry name" value="FAD/NAD(P)-binding domain"/>
    <property type="match status" value="1"/>
</dbReference>
<protein>
    <submittedName>
        <fullName evidence="3">Oxidoreductase</fullName>
    </submittedName>
</protein>
<name>A0A0U3HV14_9MICC</name>
<accession>A0A0U3HV14</accession>
<evidence type="ECO:0000313" key="2">
    <source>
        <dbReference type="EMBL" id="ALU39231.1"/>
    </source>
</evidence>
<dbReference type="Proteomes" id="UP000057181">
    <property type="component" value="Chromosome"/>
</dbReference>
<sequence length="408" mass="43085">MDHDVVIVGAGLAGLQCARLLEQRGLDVVLLEASDGVGGRVRTDVVDGFRCDRGFQVLNPAYPELRRAVDVRALGLQRFEAAAGVAREGGIDVLADPRRHPARLARTLRSPLVELRRLPALAAWLAPVLDPRARHREEADRPWRESLDAAGVRGPLRELVLEPFLSGVVLEDEGRTSADLVRRLAGWFVLGTPGLPAAGMGALPAWIHDGLRARAVLGTRVEALERVPGGWRAVAAGAAWEAPAVVVATEAPAAGALLGLAAAPMKGEATWWFAAPVPPSPLRCLVLPGRTRGPLTDTAVVSNAAPTYSPDARALVQATSLLPRGAGLPAEAEVRRQLAGIWGTATAGWEVVTVHEVRDGLPEQLPPLVPDRPAALGDGRFVCGDHRDTASIQGALRSGRRAAEAVLA</sequence>
<gene>
    <name evidence="2" type="ORF">AS188_05080</name>
    <name evidence="3" type="ORF">KFL01_05790</name>
</gene>
<dbReference type="RefSeq" id="WP_058857943.1">
    <property type="nucleotide sequence ID" value="NZ_BJZR01000009.1"/>
</dbReference>
<dbReference type="STRING" id="446860.AS188_05080"/>
<evidence type="ECO:0000313" key="4">
    <source>
        <dbReference type="Proteomes" id="UP000057181"/>
    </source>
</evidence>